<dbReference type="GO" id="GO:0016757">
    <property type="term" value="F:glycosyltransferase activity"/>
    <property type="evidence" value="ECO:0007669"/>
    <property type="project" value="InterPro"/>
</dbReference>
<gene>
    <name evidence="3" type="ORF">EYS08_08215</name>
</gene>
<dbReference type="SUPFAM" id="SSF53756">
    <property type="entry name" value="UDP-Glycosyltransferase/glycogen phosphorylase"/>
    <property type="match status" value="1"/>
</dbReference>
<name>A0A4Q9HET1_9SPHI</name>
<evidence type="ECO:0000313" key="4">
    <source>
        <dbReference type="Proteomes" id="UP000291819"/>
    </source>
</evidence>
<accession>A0A4Q9HET1</accession>
<organism evidence="3 4">
    <name type="scientific">Pedobacter kyonggii</name>
    <dbReference type="NCBI Taxonomy" id="1926871"/>
    <lineage>
        <taxon>Bacteria</taxon>
        <taxon>Pseudomonadati</taxon>
        <taxon>Bacteroidota</taxon>
        <taxon>Sphingobacteriia</taxon>
        <taxon>Sphingobacteriales</taxon>
        <taxon>Sphingobacteriaceae</taxon>
        <taxon>Pedobacter</taxon>
    </lineage>
</organism>
<dbReference type="EMBL" id="SIXF01000005">
    <property type="protein sequence ID" value="TBO43316.1"/>
    <property type="molecule type" value="Genomic_DNA"/>
</dbReference>
<evidence type="ECO:0000313" key="3">
    <source>
        <dbReference type="EMBL" id="TBO43316.1"/>
    </source>
</evidence>
<dbReference type="PANTHER" id="PTHR46401:SF2">
    <property type="entry name" value="GLYCOSYLTRANSFERASE WBBK-RELATED"/>
    <property type="match status" value="1"/>
</dbReference>
<dbReference type="InterPro" id="IPR001296">
    <property type="entry name" value="Glyco_trans_1"/>
</dbReference>
<proteinExistence type="predicted"/>
<comment type="caution">
    <text evidence="3">The sequence shown here is derived from an EMBL/GenBank/DDBJ whole genome shotgun (WGS) entry which is preliminary data.</text>
</comment>
<dbReference type="AlphaFoldDB" id="A0A4Q9HET1"/>
<keyword evidence="1 3" id="KW-0808">Transferase</keyword>
<dbReference type="OrthoDB" id="9771846at2"/>
<evidence type="ECO:0000259" key="2">
    <source>
        <dbReference type="Pfam" id="PF00534"/>
    </source>
</evidence>
<dbReference type="PANTHER" id="PTHR46401">
    <property type="entry name" value="GLYCOSYLTRANSFERASE WBBK-RELATED"/>
    <property type="match status" value="1"/>
</dbReference>
<evidence type="ECO:0000256" key="1">
    <source>
        <dbReference type="ARBA" id="ARBA00022679"/>
    </source>
</evidence>
<dbReference type="Gene3D" id="3.40.50.2000">
    <property type="entry name" value="Glycogen Phosphorylase B"/>
    <property type="match status" value="2"/>
</dbReference>
<sequence length="378" mass="43931">MMKKVLLVCTVPSLESYSIGIISAAFANKSINCYAYIFLDGKDQRSEKELVFAYGVSDVRQQVQFCYLATNKIIRFLSSSIYLDKVKRFAFSQVIQEIHFISQDIILARHLSKFKKFNLYYTVHDFVPHPAKLNFFQGLKHYYLRIRKDKYLMSQIKNLVTNSVSQLRALQKRYPDKNVRWHRMPTMLTNEILMGNEVVPELGEIEGYVLFFGRIEVYKGIEGLYREFINNPKLSKIILVIAGKGSLYFKRDKTKEANIVFINRFIKEKEVATLFKKAKLLVLPYHSATQSAITSLAYYFKKPVVGSAIEGLNESILHMETGLLYPPEQFDQLTSMIIRLYVDGHLYRKIETNLTTEQPIYDLFKLGDELAVIYQSHL</sequence>
<dbReference type="Pfam" id="PF00534">
    <property type="entry name" value="Glycos_transf_1"/>
    <property type="match status" value="1"/>
</dbReference>
<feature type="domain" description="Glycosyl transferase family 1" evidence="2">
    <location>
        <begin position="206"/>
        <end position="353"/>
    </location>
</feature>
<dbReference type="GO" id="GO:0009103">
    <property type="term" value="P:lipopolysaccharide biosynthetic process"/>
    <property type="evidence" value="ECO:0007669"/>
    <property type="project" value="TreeGrafter"/>
</dbReference>
<keyword evidence="4" id="KW-1185">Reference proteome</keyword>
<dbReference type="Proteomes" id="UP000291819">
    <property type="component" value="Unassembled WGS sequence"/>
</dbReference>
<protein>
    <submittedName>
        <fullName evidence="3">Glycosyltransferase</fullName>
    </submittedName>
</protein>
<reference evidence="3 4" key="1">
    <citation type="submission" date="2019-02" db="EMBL/GenBank/DDBJ databases">
        <title>Pedobacter kyonggii whole genome sequence analysis.</title>
        <authorList>
            <person name="Dahal R.H."/>
        </authorList>
    </citation>
    <scope>NUCLEOTIDE SEQUENCE [LARGE SCALE GENOMIC DNA]</scope>
    <source>
        <strain evidence="3 4">K-4-11-1</strain>
    </source>
</reference>